<name>A0A2M6WIL3_9BACT</name>
<dbReference type="Gene3D" id="1.10.8.350">
    <property type="entry name" value="Bacterial muramidase"/>
    <property type="match status" value="1"/>
</dbReference>
<keyword evidence="1" id="KW-0175">Coiled coil</keyword>
<dbReference type="Pfam" id="PF13406">
    <property type="entry name" value="SLT_2"/>
    <property type="match status" value="1"/>
</dbReference>
<comment type="caution">
    <text evidence="4">The sequence shown here is derived from an EMBL/GenBank/DDBJ whole genome shotgun (WGS) entry which is preliminary data.</text>
</comment>
<evidence type="ECO:0000256" key="1">
    <source>
        <dbReference type="SAM" id="Coils"/>
    </source>
</evidence>
<feature type="transmembrane region" description="Helical" evidence="2">
    <location>
        <begin position="40"/>
        <end position="61"/>
    </location>
</feature>
<dbReference type="Proteomes" id="UP000228635">
    <property type="component" value="Unassembled WGS sequence"/>
</dbReference>
<evidence type="ECO:0000256" key="2">
    <source>
        <dbReference type="SAM" id="Phobius"/>
    </source>
</evidence>
<evidence type="ECO:0000313" key="5">
    <source>
        <dbReference type="Proteomes" id="UP000228635"/>
    </source>
</evidence>
<sequence length="507" mass="57235">MKPRIFLDIQSSRVHPFSRVPYCVNLFIPHRVVIVPLKRLFVFVSLFASLSYFLFGSVLLAPDQQNFLFAAEEDSSYNQLAQSGTFVEQTREEREQLEQELADLEKQILEQEATVRDLRSQGSSLKSEITRLDSSIEKLRLQIKAVNISLTNLDQEIQTNELHIIKTEEDIAFNKEALIKALQKVYEHQYISLIEVLLENPQLSSFFGNINNLLEVQNTLSLTIEKVEALQLALLNEKELLGIQYTDAQALKEYRANQQYGIEQTKSDRKQLLVVTQGKEAKYQELLQETKKTAAEIRSRIFRLLGGGELTFEQAYEFAKLAEGATGVRAALILAVLSRESALGRNVGQCPYYDEKTGTYYMHPKRDVQPFLEITAKLGLNAATMLVSCPNSDGAYGGAMGPAQFIPSTWLLFENAIARVTGNDPPSPWRNADAFAATALYLDEAYDSSGCIEYSKQIPEDARTLRERCAAAKYYAGGNWHRFRWAYGEPVVKLANELQGDIDILES</sequence>
<protein>
    <recommendedName>
        <fullName evidence="3">Transglycosylase SLT domain-containing protein</fullName>
    </recommendedName>
</protein>
<keyword evidence="2" id="KW-0812">Transmembrane</keyword>
<dbReference type="Gene3D" id="6.10.250.3150">
    <property type="match status" value="1"/>
</dbReference>
<keyword evidence="2" id="KW-1133">Transmembrane helix</keyword>
<feature type="domain" description="Transglycosylase SLT" evidence="3">
    <location>
        <begin position="292"/>
        <end position="467"/>
    </location>
</feature>
<dbReference type="SUPFAM" id="SSF53955">
    <property type="entry name" value="Lysozyme-like"/>
    <property type="match status" value="1"/>
</dbReference>
<dbReference type="AlphaFoldDB" id="A0A2M6WIL3"/>
<evidence type="ECO:0000259" key="3">
    <source>
        <dbReference type="Pfam" id="PF13406"/>
    </source>
</evidence>
<evidence type="ECO:0000313" key="4">
    <source>
        <dbReference type="EMBL" id="PIT92640.1"/>
    </source>
</evidence>
<keyword evidence="2" id="KW-0472">Membrane</keyword>
<proteinExistence type="predicted"/>
<feature type="coiled-coil region" evidence="1">
    <location>
        <begin position="87"/>
        <end position="156"/>
    </location>
</feature>
<dbReference type="InterPro" id="IPR023346">
    <property type="entry name" value="Lysozyme-like_dom_sf"/>
</dbReference>
<accession>A0A2M6WIL3</accession>
<gene>
    <name evidence="4" type="ORF">COU08_01435</name>
</gene>
<dbReference type="InterPro" id="IPR031304">
    <property type="entry name" value="SLT_2"/>
</dbReference>
<organism evidence="4 5">
    <name type="scientific">Candidatus Harrisonbacteria bacterium CG10_big_fil_rev_8_21_14_0_10_42_17</name>
    <dbReference type="NCBI Taxonomy" id="1974584"/>
    <lineage>
        <taxon>Bacteria</taxon>
        <taxon>Candidatus Harrisoniibacteriota</taxon>
    </lineage>
</organism>
<dbReference type="EMBL" id="PFBA01000013">
    <property type="protein sequence ID" value="PIT92640.1"/>
    <property type="molecule type" value="Genomic_DNA"/>
</dbReference>
<reference evidence="5" key="1">
    <citation type="submission" date="2017-09" db="EMBL/GenBank/DDBJ databases">
        <title>Depth-based differentiation of microbial function through sediment-hosted aquifers and enrichment of novel symbionts in the deep terrestrial subsurface.</title>
        <authorList>
            <person name="Probst A.J."/>
            <person name="Ladd B."/>
            <person name="Jarett J.K."/>
            <person name="Geller-Mcgrath D.E."/>
            <person name="Sieber C.M.K."/>
            <person name="Emerson J.B."/>
            <person name="Anantharaman K."/>
            <person name="Thomas B.C."/>
            <person name="Malmstrom R."/>
            <person name="Stieglmeier M."/>
            <person name="Klingl A."/>
            <person name="Woyke T."/>
            <person name="Ryan C.M."/>
            <person name="Banfield J.F."/>
        </authorList>
    </citation>
    <scope>NUCLEOTIDE SEQUENCE [LARGE SCALE GENOMIC DNA]</scope>
</reference>